<keyword evidence="9" id="KW-1185">Reference proteome</keyword>
<dbReference type="GO" id="GO:0030729">
    <property type="term" value="F:acetoacetate-CoA ligase activity"/>
    <property type="evidence" value="ECO:0007669"/>
    <property type="project" value="UniProtKB-EC"/>
</dbReference>
<dbReference type="PROSITE" id="PS00455">
    <property type="entry name" value="AMP_BINDING"/>
    <property type="match status" value="1"/>
</dbReference>
<dbReference type="InterPro" id="IPR032387">
    <property type="entry name" value="ACAS_N"/>
</dbReference>
<dbReference type="EMBL" id="CP070619">
    <property type="protein sequence ID" value="QSE93741.1"/>
    <property type="molecule type" value="Genomic_DNA"/>
</dbReference>
<evidence type="ECO:0000259" key="5">
    <source>
        <dbReference type="Pfam" id="PF00501"/>
    </source>
</evidence>
<dbReference type="SUPFAM" id="SSF56801">
    <property type="entry name" value="Acetyl-CoA synthetase-like"/>
    <property type="match status" value="1"/>
</dbReference>
<protein>
    <submittedName>
        <fullName evidence="8">Acetoacetate--CoA ligase</fullName>
        <ecNumber evidence="8">6.2.1.16</ecNumber>
    </submittedName>
</protein>
<evidence type="ECO:0000313" key="9">
    <source>
        <dbReference type="Proteomes" id="UP000662986"/>
    </source>
</evidence>
<organism evidence="8 9">
    <name type="scientific">Rhodococcus pseudokoreensis</name>
    <dbReference type="NCBI Taxonomy" id="2811421"/>
    <lineage>
        <taxon>Bacteria</taxon>
        <taxon>Bacillati</taxon>
        <taxon>Actinomycetota</taxon>
        <taxon>Actinomycetes</taxon>
        <taxon>Mycobacteriales</taxon>
        <taxon>Nocardiaceae</taxon>
        <taxon>Rhodococcus</taxon>
    </lineage>
</organism>
<dbReference type="EC" id="6.2.1.16" evidence="8"/>
<dbReference type="Pfam" id="PF16177">
    <property type="entry name" value="ACAS_N"/>
    <property type="match status" value="1"/>
</dbReference>
<keyword evidence="4" id="KW-0067">ATP-binding</keyword>
<feature type="domain" description="Acetyl-coenzyme A synthetase N-terminal" evidence="7">
    <location>
        <begin position="42"/>
        <end position="95"/>
    </location>
</feature>
<dbReference type="InterPro" id="IPR000873">
    <property type="entry name" value="AMP-dep_synth/lig_dom"/>
</dbReference>
<name>A0A974ZX61_9NOCA</name>
<reference evidence="8 9" key="1">
    <citation type="journal article" date="2021" name="Microbiol. Resour. Announc.">
        <title>Complete Genome Sequences of Two Rhodococcus sp. Strains with Large and Linear Chromosomes, Isolated from Apple Rhizosphere.</title>
        <authorList>
            <person name="Benning S."/>
            <person name="Brugnone N."/>
            <person name="Siani R."/>
            <person name="Kublik S."/>
            <person name="Schloter M."/>
            <person name="Rad V."/>
        </authorList>
    </citation>
    <scope>NUCLEOTIDE SEQUENCE [LARGE SCALE GENOMIC DNA]</scope>
    <source>
        <strain evidence="8 9">R79</strain>
    </source>
</reference>
<comment type="similarity">
    <text evidence="1">Belongs to the ATP-dependent AMP-binding enzyme family.</text>
</comment>
<dbReference type="Pfam" id="PF00501">
    <property type="entry name" value="AMP-binding"/>
    <property type="match status" value="1"/>
</dbReference>
<dbReference type="Gene3D" id="3.40.50.12780">
    <property type="entry name" value="N-terminal domain of ligase-like"/>
    <property type="match status" value="1"/>
</dbReference>
<feature type="domain" description="AMP-binding enzyme C-terminal" evidence="6">
    <location>
        <begin position="547"/>
        <end position="622"/>
    </location>
</feature>
<dbReference type="InterPro" id="IPR020845">
    <property type="entry name" value="AMP-binding_CS"/>
</dbReference>
<evidence type="ECO:0000256" key="4">
    <source>
        <dbReference type="ARBA" id="ARBA00022840"/>
    </source>
</evidence>
<dbReference type="NCBIfam" id="TIGR01217">
    <property type="entry name" value="ac_ac_CoA_syn"/>
    <property type="match status" value="1"/>
</dbReference>
<accession>A0A974ZX61</accession>
<keyword evidence="3" id="KW-0547">Nucleotide-binding</keyword>
<feature type="domain" description="AMP-dependent synthetase/ligase" evidence="5">
    <location>
        <begin position="102"/>
        <end position="480"/>
    </location>
</feature>
<reference evidence="8 9" key="2">
    <citation type="journal article" date="2022" name="Arch. Microbiol.">
        <title>Rhodococcus pseudokoreensis sp. nov. isolated from the rhizosphere of young M26 apple rootstocks.</title>
        <authorList>
            <person name="Kampfer P."/>
            <person name="Glaeser S.P."/>
            <person name="Blom J."/>
            <person name="Wolf J."/>
            <person name="Benning S."/>
            <person name="Schloter M."/>
            <person name="Neumann-Schaal M."/>
        </authorList>
    </citation>
    <scope>NUCLEOTIDE SEQUENCE [LARGE SCALE GENOMIC DNA]</scope>
    <source>
        <strain evidence="8 9">R79</strain>
    </source>
</reference>
<evidence type="ECO:0000256" key="2">
    <source>
        <dbReference type="ARBA" id="ARBA00022598"/>
    </source>
</evidence>
<gene>
    <name evidence="8" type="ORF">JWS13_36660</name>
</gene>
<dbReference type="InterPro" id="IPR005914">
    <property type="entry name" value="Acac_CoA_synth"/>
</dbReference>
<dbReference type="InterPro" id="IPR025110">
    <property type="entry name" value="AMP-bd_C"/>
</dbReference>
<evidence type="ECO:0000313" key="8">
    <source>
        <dbReference type="EMBL" id="QSE93741.1"/>
    </source>
</evidence>
<keyword evidence="2 8" id="KW-0436">Ligase</keyword>
<sequence length="670" mass="73727">MSSTALPSRPIWAPSDEQIGTTTLTRFQDHVRATHGLEFEDYESLWRWSVTDLEGFWSSVWNFFGLDSESGYERVLTDEAMPGTRWFPGARVNFARFLLERGKPEATAVVSIDETGHTRYLTWSALRQQVSALAAELDRAEVAVGDVVAGYLPNIAEAVVAFLATASIGAVWSSVGQDYAAQAVVDRFEQLAPKVLIAADGYTFGGRTHTRGSTVDEIVSQLPSLAQVILVDNVGDSPTTDIRRGARSPVTWRSWDEAMTTVGRNTPVDVPFDHPLWVLFSSGTTGRPKGLVHGHGGVLVEKVKQIGLHWDLGPDDRVFWYTSPSWMMWNTQVSALLSGGSIVCYDGSPIHPDSNWLWRIAADLDVSFLGVSPGYLQASANEDVHPAAQFDLSRLRAMGSTGSPLAAHLQLWARDRVGDLPLWSMSGGTDLASALVGGVPTQPVWSGRISGRCLGAAVEAWDEHGNPVHDSVGELVVRKPMPSMPIRLWNDPDGTKYRSAYFENYPGVWRQGDWITVHGDGTVVIHGRSDSTLNRNGIRMGSSDIYAVVESLPEITEALVIGAEQPDGTYWMPLFVVLRPDFHLDDFARERIRSEIRDKVSPRHVPDEIFAVPALPHTRTGKKIEVPIKRILQGAAVDEVISRDAVDDASLLDFYSDLVARRNLVPAETR</sequence>
<dbReference type="PANTHER" id="PTHR42921:SF1">
    <property type="entry name" value="ACETOACETYL-COA SYNTHETASE"/>
    <property type="match status" value="1"/>
</dbReference>
<evidence type="ECO:0000259" key="7">
    <source>
        <dbReference type="Pfam" id="PF16177"/>
    </source>
</evidence>
<dbReference type="InterPro" id="IPR042099">
    <property type="entry name" value="ANL_N_sf"/>
</dbReference>
<evidence type="ECO:0000256" key="3">
    <source>
        <dbReference type="ARBA" id="ARBA00022741"/>
    </source>
</evidence>
<proteinExistence type="inferred from homology"/>
<dbReference type="RefSeq" id="WP_206010226.1">
    <property type="nucleotide sequence ID" value="NZ_CP070619.1"/>
</dbReference>
<dbReference type="Gene3D" id="3.30.300.30">
    <property type="match status" value="1"/>
</dbReference>
<dbReference type="NCBIfam" id="NF002937">
    <property type="entry name" value="PRK03584.1"/>
    <property type="match status" value="1"/>
</dbReference>
<evidence type="ECO:0000259" key="6">
    <source>
        <dbReference type="Pfam" id="PF13193"/>
    </source>
</evidence>
<dbReference type="PANTHER" id="PTHR42921">
    <property type="entry name" value="ACETOACETYL-COA SYNTHETASE"/>
    <property type="match status" value="1"/>
</dbReference>
<dbReference type="Pfam" id="PF13193">
    <property type="entry name" value="AMP-binding_C"/>
    <property type="match status" value="1"/>
</dbReference>
<dbReference type="Proteomes" id="UP000662986">
    <property type="component" value="Chromosome"/>
</dbReference>
<dbReference type="InterPro" id="IPR045851">
    <property type="entry name" value="AMP-bd_C_sf"/>
</dbReference>
<evidence type="ECO:0000256" key="1">
    <source>
        <dbReference type="ARBA" id="ARBA00006432"/>
    </source>
</evidence>